<evidence type="ECO:0000313" key="2">
    <source>
        <dbReference type="Proteomes" id="UP000294933"/>
    </source>
</evidence>
<name>A0A4Y7Q7U8_9AGAM</name>
<organism evidence="1 2">
    <name type="scientific">Rickenella mellea</name>
    <dbReference type="NCBI Taxonomy" id="50990"/>
    <lineage>
        <taxon>Eukaryota</taxon>
        <taxon>Fungi</taxon>
        <taxon>Dikarya</taxon>
        <taxon>Basidiomycota</taxon>
        <taxon>Agaricomycotina</taxon>
        <taxon>Agaricomycetes</taxon>
        <taxon>Hymenochaetales</taxon>
        <taxon>Rickenellaceae</taxon>
        <taxon>Rickenella</taxon>
    </lineage>
</organism>
<keyword evidence="2" id="KW-1185">Reference proteome</keyword>
<evidence type="ECO:0000313" key="1">
    <source>
        <dbReference type="EMBL" id="TDL23396.1"/>
    </source>
</evidence>
<dbReference type="AlphaFoldDB" id="A0A4Y7Q7U8"/>
<accession>A0A4Y7Q7U8</accession>
<dbReference type="Proteomes" id="UP000294933">
    <property type="component" value="Unassembled WGS sequence"/>
</dbReference>
<dbReference type="EMBL" id="ML170170">
    <property type="protein sequence ID" value="TDL23396.1"/>
    <property type="molecule type" value="Genomic_DNA"/>
</dbReference>
<reference evidence="1 2" key="1">
    <citation type="submission" date="2018-06" db="EMBL/GenBank/DDBJ databases">
        <title>A transcriptomic atlas of mushroom development highlights an independent origin of complex multicellularity.</title>
        <authorList>
            <consortium name="DOE Joint Genome Institute"/>
            <person name="Krizsan K."/>
            <person name="Almasi E."/>
            <person name="Merenyi Z."/>
            <person name="Sahu N."/>
            <person name="Viragh M."/>
            <person name="Koszo T."/>
            <person name="Mondo S."/>
            <person name="Kiss B."/>
            <person name="Balint B."/>
            <person name="Kues U."/>
            <person name="Barry K."/>
            <person name="Hegedus J.C."/>
            <person name="Henrissat B."/>
            <person name="Johnson J."/>
            <person name="Lipzen A."/>
            <person name="Ohm R."/>
            <person name="Nagy I."/>
            <person name="Pangilinan J."/>
            <person name="Yan J."/>
            <person name="Xiong Y."/>
            <person name="Grigoriev I.V."/>
            <person name="Hibbett D.S."/>
            <person name="Nagy L.G."/>
        </authorList>
    </citation>
    <scope>NUCLEOTIDE SEQUENCE [LARGE SCALE GENOMIC DNA]</scope>
    <source>
        <strain evidence="1 2">SZMC22713</strain>
    </source>
</reference>
<protein>
    <submittedName>
        <fullName evidence="1">Uncharacterized protein</fullName>
    </submittedName>
</protein>
<gene>
    <name evidence="1" type="ORF">BD410DRAFT_787209</name>
</gene>
<dbReference type="VEuPathDB" id="FungiDB:BD410DRAFT_787209"/>
<proteinExistence type="predicted"/>
<sequence length="53" mass="5843">MESSYGDDHLIWGENISLKDMIDSQTDGILVTLHTTTHSVATISLKLVVLKKS</sequence>